<dbReference type="SUPFAM" id="SSF56112">
    <property type="entry name" value="Protein kinase-like (PK-like)"/>
    <property type="match status" value="1"/>
</dbReference>
<keyword evidence="2" id="KW-0418">Kinase</keyword>
<comment type="caution">
    <text evidence="2">The sequence shown here is derived from an EMBL/GenBank/DDBJ whole genome shotgun (WGS) entry which is preliminary data.</text>
</comment>
<name>A0A927N018_9ACTN</name>
<gene>
    <name evidence="2" type="ORF">HEB94_005286</name>
</gene>
<dbReference type="InterPro" id="IPR002575">
    <property type="entry name" value="Aminoglycoside_PTrfase"/>
</dbReference>
<dbReference type="Pfam" id="PF01636">
    <property type="entry name" value="APH"/>
    <property type="match status" value="1"/>
</dbReference>
<accession>A0A927N018</accession>
<proteinExistence type="predicted"/>
<evidence type="ECO:0000259" key="1">
    <source>
        <dbReference type="Pfam" id="PF01636"/>
    </source>
</evidence>
<dbReference type="AlphaFoldDB" id="A0A927N018"/>
<protein>
    <submittedName>
        <fullName evidence="2">Aminoglycoside phosphotransferase (APT) family kinase protein</fullName>
    </submittedName>
</protein>
<dbReference type="GO" id="GO:0016301">
    <property type="term" value="F:kinase activity"/>
    <property type="evidence" value="ECO:0007669"/>
    <property type="project" value="UniProtKB-KW"/>
</dbReference>
<evidence type="ECO:0000313" key="2">
    <source>
        <dbReference type="EMBL" id="MBE1608438.1"/>
    </source>
</evidence>
<keyword evidence="3" id="KW-1185">Reference proteome</keyword>
<dbReference type="InterPro" id="IPR011009">
    <property type="entry name" value="Kinase-like_dom_sf"/>
</dbReference>
<dbReference type="EMBL" id="JADBEM010000001">
    <property type="protein sequence ID" value="MBE1608438.1"/>
    <property type="molecule type" value="Genomic_DNA"/>
</dbReference>
<dbReference type="RefSeq" id="WP_192752212.1">
    <property type="nucleotide sequence ID" value="NZ_BAABJL010000252.1"/>
</dbReference>
<sequence length="292" mass="31554">MIDQLERARQLLHEINQAHDLRFTLRERCRGGVVGAWLLTDPAGMRAILKCNDRMAHRMARLPSLVDRIRSAGYPTPAWLASGVTVDGAAYHIVDFAPGEPMARSALTGRTAAQLVEVIESQVGLDPDPVQDWSRYVRACAFEEGKSDPRPVLRRLGHSGVELVEHFDAVLAPYAALDLPGGDLVHGDFNTCNVLIHHGAVSAVIDVDACGSGTRAVDYAWLLREAYVRGGEPQAIATIRRAGEAVAGPGVLAICAAATAFDITRFQLGHDPDSLPWVLAGLHRLADDLQHG</sequence>
<keyword evidence="2" id="KW-0808">Transferase</keyword>
<dbReference type="Gene3D" id="3.90.1200.10">
    <property type="match status" value="1"/>
</dbReference>
<dbReference type="Proteomes" id="UP000638648">
    <property type="component" value="Unassembled WGS sequence"/>
</dbReference>
<organism evidence="2 3">
    <name type="scientific">Actinopolymorpha pittospori</name>
    <dbReference type="NCBI Taxonomy" id="648752"/>
    <lineage>
        <taxon>Bacteria</taxon>
        <taxon>Bacillati</taxon>
        <taxon>Actinomycetota</taxon>
        <taxon>Actinomycetes</taxon>
        <taxon>Propionibacteriales</taxon>
        <taxon>Actinopolymorphaceae</taxon>
        <taxon>Actinopolymorpha</taxon>
    </lineage>
</organism>
<feature type="domain" description="Aminoglycoside phosphotransferase" evidence="1">
    <location>
        <begin position="37"/>
        <end position="250"/>
    </location>
</feature>
<reference evidence="2" key="1">
    <citation type="submission" date="2020-10" db="EMBL/GenBank/DDBJ databases">
        <title>Sequencing the genomes of 1000 actinobacteria strains.</title>
        <authorList>
            <person name="Klenk H.-P."/>
        </authorList>
    </citation>
    <scope>NUCLEOTIDE SEQUENCE</scope>
    <source>
        <strain evidence="2">DSM 45354</strain>
    </source>
</reference>
<evidence type="ECO:0000313" key="3">
    <source>
        <dbReference type="Proteomes" id="UP000638648"/>
    </source>
</evidence>